<accession>A0A1H4MDZ9</accession>
<dbReference type="STRING" id="57704.SAMN04489793_0825"/>
<protein>
    <submittedName>
        <fullName evidence="1">Uncharacterized protein</fullName>
    </submittedName>
</protein>
<proteinExistence type="predicted"/>
<organism evidence="1 2">
    <name type="scientific">Tsukamurella tyrosinosolvens</name>
    <dbReference type="NCBI Taxonomy" id="57704"/>
    <lineage>
        <taxon>Bacteria</taxon>
        <taxon>Bacillati</taxon>
        <taxon>Actinomycetota</taxon>
        <taxon>Actinomycetes</taxon>
        <taxon>Mycobacteriales</taxon>
        <taxon>Tsukamurellaceae</taxon>
        <taxon>Tsukamurella</taxon>
    </lineage>
</organism>
<evidence type="ECO:0000313" key="2">
    <source>
        <dbReference type="Proteomes" id="UP000182241"/>
    </source>
</evidence>
<sequence>MFVQYVEPRSERWSRLQETMSFPTDTCTALFVEATPSEAAAIVERFDLHAESDRFEPRRLLHRSDGIERLTFLVSSDLTHAAQEVGHHPYHQLYNGHSPWWKLADPLAFADLDDLAGFVLPPAEQMIPVGFVSKYRWPNDRPDEEQLRRDWVF</sequence>
<gene>
    <name evidence="1" type="ORF">SAMN04489793_0825</name>
</gene>
<dbReference type="AlphaFoldDB" id="A0A1H4MDZ9"/>
<evidence type="ECO:0000313" key="1">
    <source>
        <dbReference type="EMBL" id="SEB80765.1"/>
    </source>
</evidence>
<reference evidence="2" key="1">
    <citation type="submission" date="2016-10" db="EMBL/GenBank/DDBJ databases">
        <authorList>
            <person name="Varghese N."/>
            <person name="Submissions S."/>
        </authorList>
    </citation>
    <scope>NUCLEOTIDE SEQUENCE [LARGE SCALE GENOMIC DNA]</scope>
    <source>
        <strain evidence="2">DSM 44234</strain>
    </source>
</reference>
<name>A0A1H4MDZ9_TSUTY</name>
<keyword evidence="2" id="KW-1185">Reference proteome</keyword>
<dbReference type="EMBL" id="FNSA01000003">
    <property type="protein sequence ID" value="SEB80765.1"/>
    <property type="molecule type" value="Genomic_DNA"/>
</dbReference>
<dbReference type="Proteomes" id="UP000182241">
    <property type="component" value="Unassembled WGS sequence"/>
</dbReference>